<dbReference type="SUPFAM" id="SSF52317">
    <property type="entry name" value="Class I glutamine amidotransferase-like"/>
    <property type="match status" value="1"/>
</dbReference>
<proteinExistence type="predicted"/>
<dbReference type="Pfam" id="PF08532">
    <property type="entry name" value="Glyco_hydro_42M"/>
    <property type="match status" value="1"/>
</dbReference>
<comment type="caution">
    <text evidence="2">The sequence shown here is derived from an EMBL/GenBank/DDBJ whole genome shotgun (WGS) entry which is preliminary data.</text>
</comment>
<dbReference type="InterPro" id="IPR029062">
    <property type="entry name" value="Class_I_gatase-like"/>
</dbReference>
<dbReference type="GO" id="GO:0004565">
    <property type="term" value="F:beta-galactosidase activity"/>
    <property type="evidence" value="ECO:0007669"/>
    <property type="project" value="InterPro"/>
</dbReference>
<evidence type="ECO:0000313" key="2">
    <source>
        <dbReference type="EMBL" id="MBP1043794.1"/>
    </source>
</evidence>
<keyword evidence="3" id="KW-1185">Reference proteome</keyword>
<dbReference type="EMBL" id="JAEEGA010000019">
    <property type="protein sequence ID" value="MBP1043794.1"/>
    <property type="molecule type" value="Genomic_DNA"/>
</dbReference>
<dbReference type="InterPro" id="IPR013738">
    <property type="entry name" value="Beta_galactosidase_Trimer"/>
</dbReference>
<dbReference type="Gene3D" id="3.40.50.880">
    <property type="match status" value="1"/>
</dbReference>
<dbReference type="RefSeq" id="WP_209531635.1">
    <property type="nucleotide sequence ID" value="NZ_JAEEGA010000019.1"/>
</dbReference>
<protein>
    <submittedName>
        <fullName evidence="2">Beta-galactosidase trimerization domain-containing protein</fullName>
    </submittedName>
</protein>
<feature type="domain" description="Beta-galactosidase trimerisation" evidence="1">
    <location>
        <begin position="2"/>
        <end position="76"/>
    </location>
</feature>
<reference evidence="2" key="1">
    <citation type="submission" date="2020-12" db="EMBL/GenBank/DDBJ databases">
        <title>Vagococcus allomyrinae sp. nov. and Enterococcus lavae sp. nov., isolated from the larvae of Allomyrina dichotoma.</title>
        <authorList>
            <person name="Lee S.D."/>
        </authorList>
    </citation>
    <scope>NUCLEOTIDE SEQUENCE</scope>
    <source>
        <strain evidence="2">BWB3-3</strain>
    </source>
</reference>
<name>A0A940PF89_9ENTE</name>
<evidence type="ECO:0000313" key="3">
    <source>
        <dbReference type="Proteomes" id="UP000674938"/>
    </source>
</evidence>
<organism evidence="2 3">
    <name type="scientific">Vagococcus allomyrinae</name>
    <dbReference type="NCBI Taxonomy" id="2794353"/>
    <lineage>
        <taxon>Bacteria</taxon>
        <taxon>Bacillati</taxon>
        <taxon>Bacillota</taxon>
        <taxon>Bacilli</taxon>
        <taxon>Lactobacillales</taxon>
        <taxon>Enterococcaceae</taxon>
        <taxon>Vagococcus</taxon>
    </lineage>
</organism>
<dbReference type="CDD" id="cd03143">
    <property type="entry name" value="A4_beta-galactosidase_middle_domain"/>
    <property type="match status" value="1"/>
</dbReference>
<sequence length="89" mass="9827">MVEAGGKLVSTYLTGYVNESDLAYLGGWPKELQAIFGINLLETDTLYPKDQVSIDYGSQMYSAKDYCSRVVLKGAIYILLNNQTYSSIG</sequence>
<dbReference type="AlphaFoldDB" id="A0A940PF89"/>
<dbReference type="Proteomes" id="UP000674938">
    <property type="component" value="Unassembled WGS sequence"/>
</dbReference>
<accession>A0A940PF89</accession>
<evidence type="ECO:0000259" key="1">
    <source>
        <dbReference type="Pfam" id="PF08532"/>
    </source>
</evidence>
<dbReference type="GO" id="GO:0005975">
    <property type="term" value="P:carbohydrate metabolic process"/>
    <property type="evidence" value="ECO:0007669"/>
    <property type="project" value="InterPro"/>
</dbReference>
<gene>
    <name evidence="2" type="ORF">I6N95_22450</name>
</gene>